<protein>
    <submittedName>
        <fullName evidence="1">Uncharacterized protein</fullName>
    </submittedName>
</protein>
<sequence length="74" mass="8024">MTEPRAPRSALLGLTQLQALDEAELLDAEQKVFVTAAQRTAARLLVERSIKTGRAVSSSLRKIAEAEPAATRLH</sequence>
<dbReference type="RefSeq" id="WP_345507395.1">
    <property type="nucleotide sequence ID" value="NZ_BAABIW010000014.1"/>
</dbReference>
<comment type="caution">
    <text evidence="1">The sequence shown here is derived from an EMBL/GenBank/DDBJ whole genome shotgun (WGS) entry which is preliminary data.</text>
</comment>
<evidence type="ECO:0000313" key="1">
    <source>
        <dbReference type="EMBL" id="GAA5026740.1"/>
    </source>
</evidence>
<dbReference type="EMBL" id="BAABIW010000014">
    <property type="protein sequence ID" value="GAA5026740.1"/>
    <property type="molecule type" value="Genomic_DNA"/>
</dbReference>
<reference evidence="2" key="1">
    <citation type="journal article" date="2019" name="Int. J. Syst. Evol. Microbiol.">
        <title>The Global Catalogue of Microorganisms (GCM) 10K type strain sequencing project: providing services to taxonomists for standard genome sequencing and annotation.</title>
        <authorList>
            <consortium name="The Broad Institute Genomics Platform"/>
            <consortium name="The Broad Institute Genome Sequencing Center for Infectious Disease"/>
            <person name="Wu L."/>
            <person name="Ma J."/>
        </authorList>
    </citation>
    <scope>NUCLEOTIDE SEQUENCE [LARGE SCALE GENOMIC DNA]</scope>
    <source>
        <strain evidence="2">JCM 17687</strain>
    </source>
</reference>
<gene>
    <name evidence="1" type="ORF">GCM10023258_20800</name>
</gene>
<dbReference type="Proteomes" id="UP001500427">
    <property type="component" value="Unassembled WGS sequence"/>
</dbReference>
<accession>A0ABP9JBB6</accession>
<proteinExistence type="predicted"/>
<organism evidence="1 2">
    <name type="scientific">Terrabacter aeriphilus</name>
    <dbReference type="NCBI Taxonomy" id="515662"/>
    <lineage>
        <taxon>Bacteria</taxon>
        <taxon>Bacillati</taxon>
        <taxon>Actinomycetota</taxon>
        <taxon>Actinomycetes</taxon>
        <taxon>Micrococcales</taxon>
        <taxon>Intrasporangiaceae</taxon>
        <taxon>Terrabacter</taxon>
    </lineage>
</organism>
<name>A0ABP9JBB6_9MICO</name>
<keyword evidence="2" id="KW-1185">Reference proteome</keyword>
<evidence type="ECO:0000313" key="2">
    <source>
        <dbReference type="Proteomes" id="UP001500427"/>
    </source>
</evidence>